<comment type="caution">
    <text evidence="1">The sequence shown here is derived from an EMBL/GenBank/DDBJ whole genome shotgun (WGS) entry which is preliminary data.</text>
</comment>
<dbReference type="Proteomes" id="UP000472580">
    <property type="component" value="Unassembled WGS sequence"/>
</dbReference>
<evidence type="ECO:0000313" key="1">
    <source>
        <dbReference type="EMBL" id="MVX55630.1"/>
    </source>
</evidence>
<name>A0A6L6YD81_9BURK</name>
<protein>
    <submittedName>
        <fullName evidence="1">Uncharacterized protein</fullName>
    </submittedName>
</protein>
<keyword evidence="2" id="KW-1185">Reference proteome</keyword>
<sequence length="87" mass="9944">MKLHRWIAFNSAGRRIGQEHPRAKFTDRDVEMAIQLSYEGFSLSEISRKLEIPKSTICRWLSGESRGQAVARWMRGEYGTKNCAGNA</sequence>
<dbReference type="EMBL" id="WSRP01000001">
    <property type="protein sequence ID" value="MVX55630.1"/>
    <property type="molecule type" value="Genomic_DNA"/>
</dbReference>
<evidence type="ECO:0000313" key="2">
    <source>
        <dbReference type="Proteomes" id="UP000472580"/>
    </source>
</evidence>
<dbReference type="RefSeq" id="WP_160334066.1">
    <property type="nucleotide sequence ID" value="NZ_WSRP01000001.1"/>
</dbReference>
<dbReference type="Pfam" id="PF13384">
    <property type="entry name" value="HTH_23"/>
    <property type="match status" value="1"/>
</dbReference>
<gene>
    <name evidence="1" type="ORF">E5987_00190</name>
</gene>
<reference evidence="1 2" key="1">
    <citation type="submission" date="2019-12" db="EMBL/GenBank/DDBJ databases">
        <title>Microbes associate with the intestines of laboratory mice.</title>
        <authorList>
            <person name="Navarre W."/>
            <person name="Wong E."/>
        </authorList>
    </citation>
    <scope>NUCLEOTIDE SEQUENCE [LARGE SCALE GENOMIC DNA]</scope>
    <source>
        <strain evidence="1 2">NM82_D38</strain>
    </source>
</reference>
<organism evidence="1 2">
    <name type="scientific">Parasutterella muris</name>
    <dbReference type="NCBI Taxonomy" id="2565572"/>
    <lineage>
        <taxon>Bacteria</taxon>
        <taxon>Pseudomonadati</taxon>
        <taxon>Pseudomonadota</taxon>
        <taxon>Betaproteobacteria</taxon>
        <taxon>Burkholderiales</taxon>
        <taxon>Sutterellaceae</taxon>
        <taxon>Parasutterella</taxon>
    </lineage>
</organism>
<dbReference type="SUPFAM" id="SSF46689">
    <property type="entry name" value="Homeodomain-like"/>
    <property type="match status" value="1"/>
</dbReference>
<proteinExistence type="predicted"/>
<accession>A0A6L6YD81</accession>
<dbReference type="InterPro" id="IPR009057">
    <property type="entry name" value="Homeodomain-like_sf"/>
</dbReference>
<dbReference type="AlphaFoldDB" id="A0A6L6YD81"/>
<dbReference type="OrthoDB" id="8643926at2"/>